<name>A0ABV4U579_9BACT</name>
<keyword evidence="2" id="KW-0812">Transmembrane</keyword>
<evidence type="ECO:0000256" key="2">
    <source>
        <dbReference type="SAM" id="Phobius"/>
    </source>
</evidence>
<keyword evidence="2" id="KW-1133">Transmembrane helix</keyword>
<feature type="transmembrane region" description="Helical" evidence="2">
    <location>
        <begin position="30"/>
        <end position="48"/>
    </location>
</feature>
<protein>
    <submittedName>
        <fullName evidence="4">S8 family serine peptidase</fullName>
    </submittedName>
</protein>
<dbReference type="RefSeq" id="WP_425345627.1">
    <property type="nucleotide sequence ID" value="NZ_JBGUBD010000005.1"/>
</dbReference>
<reference evidence="4 5" key="1">
    <citation type="submission" date="2024-08" db="EMBL/GenBank/DDBJ databases">
        <title>Whole-genome sequencing of halo(alkali)philic microorganisms from hypersaline lakes.</title>
        <authorList>
            <person name="Sorokin D.Y."/>
            <person name="Merkel A.Y."/>
            <person name="Messina E."/>
            <person name="Yakimov M."/>
        </authorList>
    </citation>
    <scope>NUCLEOTIDE SEQUENCE [LARGE SCALE GENOMIC DNA]</scope>
    <source>
        <strain evidence="4 5">AB-hyl4</strain>
    </source>
</reference>
<sequence>MTTPAPVGRSAPGRSAASDDRRPTGSTRTLIRLAIIAMALLLLVVGVSRAEAGYRDLMGFPELEALLGSNVPTGFGIGVTHVESAPSTGHNEFNGKFFVNVSEASTSTHATRVGRNFYGNNTSIAPGIGLDEDNPIRLYSFSDWVQSDFLRLGQNALPLQTNSRVANHSYIAATDFDSELLRRFDYVVERDDYIQVAGVNNGSTSSNQPLWSSAYNVISVGVTNGNHATGTAGVDSTYTAGRVAPTLVTPGYRHDDNEIATSWATPMVSAAVALLLETGQDASLSNNNTITNRTREINHAETSEIIRAVLMAGADRYVINPRGDSLTDYTADTTNNLDSRYGAGQMNIYNSYRILAGGEQDAGSTITTHGWDYNPAFGGDNGTASEASYFFTPGSASETELLASLVWNLDVNITPGIGPFPATFSEVLHNLDLFLYDVTLGEVLLDSSESTIHNSEHIWFDGLLVGRDYELRVVANGTFEWDYGLAWQIIPEPGTGALLLTVTLLAFRRSRRPRAA</sequence>
<dbReference type="Gene3D" id="3.40.50.200">
    <property type="entry name" value="Peptidase S8/S53 domain"/>
    <property type="match status" value="1"/>
</dbReference>
<comment type="caution">
    <text evidence="4">The sequence shown here is derived from an EMBL/GenBank/DDBJ whole genome shotgun (WGS) entry which is preliminary data.</text>
</comment>
<dbReference type="Pfam" id="PF00082">
    <property type="entry name" value="Peptidase_S8"/>
    <property type="match status" value="1"/>
</dbReference>
<feature type="region of interest" description="Disordered" evidence="1">
    <location>
        <begin position="1"/>
        <end position="24"/>
    </location>
</feature>
<organism evidence="4 5">
    <name type="scientific">Natronomicrosphaera hydrolytica</name>
    <dbReference type="NCBI Taxonomy" id="3242702"/>
    <lineage>
        <taxon>Bacteria</taxon>
        <taxon>Pseudomonadati</taxon>
        <taxon>Planctomycetota</taxon>
        <taxon>Phycisphaerae</taxon>
        <taxon>Phycisphaerales</taxon>
        <taxon>Phycisphaeraceae</taxon>
        <taxon>Natronomicrosphaera</taxon>
    </lineage>
</organism>
<dbReference type="Proteomes" id="UP001575105">
    <property type="component" value="Unassembled WGS sequence"/>
</dbReference>
<keyword evidence="2" id="KW-0472">Membrane</keyword>
<dbReference type="EMBL" id="JBGUBD010000005">
    <property type="protein sequence ID" value="MFA9478701.1"/>
    <property type="molecule type" value="Genomic_DNA"/>
</dbReference>
<keyword evidence="5" id="KW-1185">Reference proteome</keyword>
<evidence type="ECO:0000256" key="1">
    <source>
        <dbReference type="SAM" id="MobiDB-lite"/>
    </source>
</evidence>
<dbReference type="SUPFAM" id="SSF52743">
    <property type="entry name" value="Subtilisin-like"/>
    <property type="match status" value="1"/>
</dbReference>
<proteinExistence type="predicted"/>
<accession>A0ABV4U579</accession>
<evidence type="ECO:0000313" key="5">
    <source>
        <dbReference type="Proteomes" id="UP001575105"/>
    </source>
</evidence>
<gene>
    <name evidence="4" type="ORF">ACERK3_10370</name>
</gene>
<evidence type="ECO:0000313" key="4">
    <source>
        <dbReference type="EMBL" id="MFA9478701.1"/>
    </source>
</evidence>
<dbReference type="InterPro" id="IPR000209">
    <property type="entry name" value="Peptidase_S8/S53_dom"/>
</dbReference>
<evidence type="ECO:0000259" key="3">
    <source>
        <dbReference type="Pfam" id="PF00082"/>
    </source>
</evidence>
<dbReference type="InterPro" id="IPR036852">
    <property type="entry name" value="Peptidase_S8/S53_dom_sf"/>
</dbReference>
<feature type="domain" description="Peptidase S8/S53" evidence="3">
    <location>
        <begin position="197"/>
        <end position="344"/>
    </location>
</feature>